<reference evidence="1 2" key="1">
    <citation type="submission" date="2022-11" db="EMBL/GenBank/DDBJ databases">
        <title>Whole genome sequence of Eschrichtius robustus ER-17-0199.</title>
        <authorList>
            <person name="Bruniche-Olsen A."/>
            <person name="Black A.N."/>
            <person name="Fields C.J."/>
            <person name="Walden K."/>
            <person name="Dewoody J.A."/>
        </authorList>
    </citation>
    <scope>NUCLEOTIDE SEQUENCE [LARGE SCALE GENOMIC DNA]</scope>
    <source>
        <strain evidence="1">ER-17-0199</strain>
        <tissue evidence="1">Blubber</tissue>
    </source>
</reference>
<evidence type="ECO:0000313" key="1">
    <source>
        <dbReference type="EMBL" id="KAJ8775771.1"/>
    </source>
</evidence>
<accession>A0AB34G7T2</accession>
<name>A0AB34G7T2_ESCRO</name>
<evidence type="ECO:0000313" key="2">
    <source>
        <dbReference type="Proteomes" id="UP001159641"/>
    </source>
</evidence>
<protein>
    <submittedName>
        <fullName evidence="1">Uncharacterized protein</fullName>
    </submittedName>
</protein>
<dbReference type="AlphaFoldDB" id="A0AB34G7T2"/>
<comment type="caution">
    <text evidence="1">The sequence shown here is derived from an EMBL/GenBank/DDBJ whole genome shotgun (WGS) entry which is preliminary data.</text>
</comment>
<organism evidence="1 2">
    <name type="scientific">Eschrichtius robustus</name>
    <name type="common">California gray whale</name>
    <name type="synonym">Eschrichtius gibbosus</name>
    <dbReference type="NCBI Taxonomy" id="9764"/>
    <lineage>
        <taxon>Eukaryota</taxon>
        <taxon>Metazoa</taxon>
        <taxon>Chordata</taxon>
        <taxon>Craniata</taxon>
        <taxon>Vertebrata</taxon>
        <taxon>Euteleostomi</taxon>
        <taxon>Mammalia</taxon>
        <taxon>Eutheria</taxon>
        <taxon>Laurasiatheria</taxon>
        <taxon>Artiodactyla</taxon>
        <taxon>Whippomorpha</taxon>
        <taxon>Cetacea</taxon>
        <taxon>Mysticeti</taxon>
        <taxon>Eschrichtiidae</taxon>
        <taxon>Eschrichtius</taxon>
    </lineage>
</organism>
<gene>
    <name evidence="1" type="ORF">J1605_016169</name>
</gene>
<proteinExistence type="predicted"/>
<keyword evidence="2" id="KW-1185">Reference proteome</keyword>
<dbReference type="Proteomes" id="UP001159641">
    <property type="component" value="Unassembled WGS sequence"/>
</dbReference>
<sequence length="91" mass="10054">MVDSGMAHAKEYFPELLLPVSLSPRKYWNKNEDVPSSELEALMSISFLTALAFSGNWETGGSGGGASLCWEQLNHTEDIQPNNTRKLGWVP</sequence>
<dbReference type="EMBL" id="JAIQCJ010002574">
    <property type="protein sequence ID" value="KAJ8775771.1"/>
    <property type="molecule type" value="Genomic_DNA"/>
</dbReference>